<feature type="region of interest" description="Disordered" evidence="4">
    <location>
        <begin position="306"/>
        <end position="330"/>
    </location>
</feature>
<name>A0ABU3UTN6_9ACTN</name>
<keyword evidence="2" id="KW-0233">DNA recombination</keyword>
<dbReference type="InterPro" id="IPR038109">
    <property type="entry name" value="DNA_bind_recomb_sf"/>
</dbReference>
<reference evidence="6 7" key="1">
    <citation type="submission" date="2023-02" db="EMBL/GenBank/DDBJ databases">
        <authorList>
            <person name="Maleckis M."/>
        </authorList>
    </citation>
    <scope>NUCLEOTIDE SEQUENCE [LARGE SCALE GENOMIC DNA]</scope>
    <source>
        <strain evidence="6 7">P8-A2</strain>
    </source>
</reference>
<feature type="coiled-coil region" evidence="3">
    <location>
        <begin position="236"/>
        <end position="292"/>
    </location>
</feature>
<evidence type="ECO:0000256" key="4">
    <source>
        <dbReference type="SAM" id="MobiDB-lite"/>
    </source>
</evidence>
<evidence type="ECO:0000313" key="7">
    <source>
        <dbReference type="Proteomes" id="UP001257627"/>
    </source>
</evidence>
<dbReference type="RefSeq" id="WP_164405958.1">
    <property type="nucleotide sequence ID" value="NZ_CP107955.1"/>
</dbReference>
<keyword evidence="3" id="KW-0175">Coiled coil</keyword>
<comment type="caution">
    <text evidence="6">The sequence shown here is derived from an EMBL/GenBank/DDBJ whole genome shotgun (WGS) entry which is preliminary data.</text>
</comment>
<protein>
    <submittedName>
        <fullName evidence="6">Recombinase family protein</fullName>
    </submittedName>
</protein>
<organism evidence="6 7">
    <name type="scientific">Streptomyces mirabilis</name>
    <dbReference type="NCBI Taxonomy" id="68239"/>
    <lineage>
        <taxon>Bacteria</taxon>
        <taxon>Bacillati</taxon>
        <taxon>Actinomycetota</taxon>
        <taxon>Actinomycetes</taxon>
        <taxon>Kitasatosporales</taxon>
        <taxon>Streptomycetaceae</taxon>
        <taxon>Streptomyces</taxon>
    </lineage>
</organism>
<accession>A0ABU3UTN6</accession>
<dbReference type="Proteomes" id="UP001257627">
    <property type="component" value="Unassembled WGS sequence"/>
</dbReference>
<evidence type="ECO:0000259" key="5">
    <source>
        <dbReference type="PROSITE" id="PS51737"/>
    </source>
</evidence>
<feature type="domain" description="Recombinase" evidence="5">
    <location>
        <begin position="15"/>
        <end position="145"/>
    </location>
</feature>
<sequence length="346" mass="38061">MNSAARESRPHGRIPFGYARDYEVIDGRPRCVHQYPDPVNGPLIKELFERAAGGEETLPEPVFAIALDWKARGIRTPDRMVDGEAVPSKPFHDGNLREMLTRPAYAGLRKHNGQLVPEQWEGYEPVVSRELFDRVQRLFADPSRRTYLDSGVQHVLTSTLRCDACGGPITVRCRKAGVPGCECAKKGCARVDKAEVDRIIIGDLEAGEPGVILTYLSAPHRHARLSRPAVDSSQEETTVRAELMRLRGELEELEQAPAPKTARARIQCTADMEELETEAAALEAKLSDLAAPDPLAVLLPTDPRSISWRGGRRPTSTGSAPWRPGCSRPNCSARCASCRRRGGGMP</sequence>
<keyword evidence="7" id="KW-1185">Reference proteome</keyword>
<dbReference type="EMBL" id="JARAKF010000001">
    <property type="protein sequence ID" value="MDU8997285.1"/>
    <property type="molecule type" value="Genomic_DNA"/>
</dbReference>
<dbReference type="PANTHER" id="PTHR30461:SF2">
    <property type="entry name" value="SERINE RECOMBINASE PINE-RELATED"/>
    <property type="match status" value="1"/>
</dbReference>
<dbReference type="Gene3D" id="3.90.1750.20">
    <property type="entry name" value="Putative Large Serine Recombinase, Chain B, Domain 2"/>
    <property type="match status" value="1"/>
</dbReference>
<evidence type="ECO:0000256" key="1">
    <source>
        <dbReference type="ARBA" id="ARBA00023125"/>
    </source>
</evidence>
<dbReference type="PANTHER" id="PTHR30461">
    <property type="entry name" value="DNA-INVERTASE FROM LAMBDOID PROPHAGE"/>
    <property type="match status" value="1"/>
</dbReference>
<keyword evidence="1" id="KW-0238">DNA-binding</keyword>
<gene>
    <name evidence="6" type="ORF">PU648_34085</name>
</gene>
<evidence type="ECO:0000256" key="2">
    <source>
        <dbReference type="ARBA" id="ARBA00023172"/>
    </source>
</evidence>
<evidence type="ECO:0000313" key="6">
    <source>
        <dbReference type="EMBL" id="MDU8997285.1"/>
    </source>
</evidence>
<dbReference type="Pfam" id="PF07508">
    <property type="entry name" value="Recombinase"/>
    <property type="match status" value="1"/>
</dbReference>
<evidence type="ECO:0000256" key="3">
    <source>
        <dbReference type="SAM" id="Coils"/>
    </source>
</evidence>
<proteinExistence type="predicted"/>
<dbReference type="PROSITE" id="PS51737">
    <property type="entry name" value="RECOMBINASE_DNA_BIND"/>
    <property type="match status" value="1"/>
</dbReference>
<dbReference type="InterPro" id="IPR050639">
    <property type="entry name" value="SSR_resolvase"/>
</dbReference>
<dbReference type="InterPro" id="IPR011109">
    <property type="entry name" value="DNA_bind_recombinase_dom"/>
</dbReference>